<keyword evidence="5" id="KW-1185">Reference proteome</keyword>
<evidence type="ECO:0000313" key="5">
    <source>
        <dbReference type="Proteomes" id="UP000472260"/>
    </source>
</evidence>
<feature type="domain" description="VWFD" evidence="3">
    <location>
        <begin position="68"/>
        <end position="222"/>
    </location>
</feature>
<evidence type="ECO:0000259" key="3">
    <source>
        <dbReference type="PROSITE" id="PS51233"/>
    </source>
</evidence>
<dbReference type="GO" id="GO:0005615">
    <property type="term" value="C:extracellular space"/>
    <property type="evidence" value="ECO:0007669"/>
    <property type="project" value="TreeGrafter"/>
</dbReference>
<protein>
    <recommendedName>
        <fullName evidence="3">VWFD domain-containing protein</fullName>
    </recommendedName>
</protein>
<dbReference type="InterPro" id="IPR050780">
    <property type="entry name" value="Mucin_vWF_Thrombospondin_sf"/>
</dbReference>
<dbReference type="SMART" id="SM00832">
    <property type="entry name" value="C8"/>
    <property type="match status" value="1"/>
</dbReference>
<dbReference type="InterPro" id="IPR014853">
    <property type="entry name" value="VWF/SSPO/ZAN-like_Cys-rich_dom"/>
</dbReference>
<keyword evidence="2" id="KW-0325">Glycoprotein</keyword>
<dbReference type="SMART" id="SM00216">
    <property type="entry name" value="VWD"/>
    <property type="match status" value="1"/>
</dbReference>
<dbReference type="PANTHER" id="PTHR11339:SF408">
    <property type="entry name" value="MUCIN-5B"/>
    <property type="match status" value="1"/>
</dbReference>
<reference evidence="4" key="1">
    <citation type="submission" date="2025-08" db="UniProtKB">
        <authorList>
            <consortium name="Ensembl"/>
        </authorList>
    </citation>
    <scope>IDENTIFICATION</scope>
</reference>
<dbReference type="Proteomes" id="UP000472260">
    <property type="component" value="Unassembled WGS sequence"/>
</dbReference>
<dbReference type="Pfam" id="PF00094">
    <property type="entry name" value="VWD"/>
    <property type="match status" value="1"/>
</dbReference>
<sequence length="501" mass="56464">IQSQKCIPPRINDCSWIEDCANKTCINGNVTSKPLQCVKSAIPTCTNGIKPTNVSYNNGCCFKYECECKCSGWGDPHYKTFDGTYYAFQGNCTYVLFQEIIPRYNISVHVKNYFCDVKNNLACPEYVIVNYKSYKIKLTKNNCHDNTERPLTVNITEIKVDISVNHQGFEINLPFSYFHGNTEGQCGVCDNNRTNDCRRPDGQIDPSCVNMARLWMVPPGCKTPQPQPPSPTPIISCNVTICDLIKSDMFMKCHGVVPYENYYEACRYDVCHMTNSSIGCTSLEAYALLCGKEGICVDWRTSNELTKKCGKQNEPNHLSIFGYNDMFVEKDCQDNNCHQTVTEGCYCPDDKYLVSSTIDTCTSYCDCIGPDGLPRQPGDTWTMSCHEYTCSNETFGIKTVPVRCPAEKPCGPEQKKIIENCCPTCVPKDVCVYNNTEYQPGVKIPTDPCVECNCLMDKDPQTQLHLVMCASIACAPCPDVIITIYSWEPLYQLLNYKYINI</sequence>
<name>A0A671LT65_9TELE</name>
<evidence type="ECO:0000313" key="4">
    <source>
        <dbReference type="Ensembl" id="ENSSANP00000023539.1"/>
    </source>
</evidence>
<evidence type="ECO:0000256" key="1">
    <source>
        <dbReference type="ARBA" id="ARBA00023157"/>
    </source>
</evidence>
<keyword evidence="1" id="KW-1015">Disulfide bond</keyword>
<dbReference type="PANTHER" id="PTHR11339">
    <property type="entry name" value="EXTRACELLULAR MATRIX GLYCOPROTEIN RELATED"/>
    <property type="match status" value="1"/>
</dbReference>
<dbReference type="PROSITE" id="PS51233">
    <property type="entry name" value="VWFD"/>
    <property type="match status" value="1"/>
</dbReference>
<proteinExistence type="predicted"/>
<accession>A0A671LT65</accession>
<dbReference type="GO" id="GO:0031012">
    <property type="term" value="C:extracellular matrix"/>
    <property type="evidence" value="ECO:0007669"/>
    <property type="project" value="TreeGrafter"/>
</dbReference>
<dbReference type="AlphaFoldDB" id="A0A671LT65"/>
<reference evidence="4" key="2">
    <citation type="submission" date="2025-09" db="UniProtKB">
        <authorList>
            <consortium name="Ensembl"/>
        </authorList>
    </citation>
    <scope>IDENTIFICATION</scope>
</reference>
<evidence type="ECO:0000256" key="2">
    <source>
        <dbReference type="ARBA" id="ARBA00023180"/>
    </source>
</evidence>
<organism evidence="4 5">
    <name type="scientific">Sinocyclocheilus anshuiensis</name>
    <dbReference type="NCBI Taxonomy" id="1608454"/>
    <lineage>
        <taxon>Eukaryota</taxon>
        <taxon>Metazoa</taxon>
        <taxon>Chordata</taxon>
        <taxon>Craniata</taxon>
        <taxon>Vertebrata</taxon>
        <taxon>Euteleostomi</taxon>
        <taxon>Actinopterygii</taxon>
        <taxon>Neopterygii</taxon>
        <taxon>Teleostei</taxon>
        <taxon>Ostariophysi</taxon>
        <taxon>Cypriniformes</taxon>
        <taxon>Cyprinidae</taxon>
        <taxon>Cyprininae</taxon>
        <taxon>Sinocyclocheilus</taxon>
    </lineage>
</organism>
<dbReference type="InterPro" id="IPR001846">
    <property type="entry name" value="VWF_type-D"/>
</dbReference>
<dbReference type="Pfam" id="PF08742">
    <property type="entry name" value="C8"/>
    <property type="match status" value="1"/>
</dbReference>
<dbReference type="Ensembl" id="ENSSANT00000025067.1">
    <property type="protein sequence ID" value="ENSSANP00000023539.1"/>
    <property type="gene ID" value="ENSSANG00000012124.1"/>
</dbReference>